<accession>A0A9P6CEB6</accession>
<reference evidence="2" key="1">
    <citation type="submission" date="2020-11" db="EMBL/GenBank/DDBJ databases">
        <authorList>
            <consortium name="DOE Joint Genome Institute"/>
            <person name="Ahrendt S."/>
            <person name="Riley R."/>
            <person name="Andreopoulos W."/>
            <person name="Labutti K."/>
            <person name="Pangilinan J."/>
            <person name="Ruiz-Duenas F.J."/>
            <person name="Barrasa J.M."/>
            <person name="Sanchez-Garcia M."/>
            <person name="Camarero S."/>
            <person name="Miyauchi S."/>
            <person name="Serrano A."/>
            <person name="Linde D."/>
            <person name="Babiker R."/>
            <person name="Drula E."/>
            <person name="Ayuso-Fernandez I."/>
            <person name="Pacheco R."/>
            <person name="Padilla G."/>
            <person name="Ferreira P."/>
            <person name="Barriuso J."/>
            <person name="Kellner H."/>
            <person name="Castanera R."/>
            <person name="Alfaro M."/>
            <person name="Ramirez L."/>
            <person name="Pisabarro A.G."/>
            <person name="Kuo A."/>
            <person name="Tritt A."/>
            <person name="Lipzen A."/>
            <person name="He G."/>
            <person name="Yan M."/>
            <person name="Ng V."/>
            <person name="Cullen D."/>
            <person name="Martin F."/>
            <person name="Rosso M.-N."/>
            <person name="Henrissat B."/>
            <person name="Hibbett D."/>
            <person name="Martinez A.T."/>
            <person name="Grigoriev I.V."/>
        </authorList>
    </citation>
    <scope>NUCLEOTIDE SEQUENCE</scope>
    <source>
        <strain evidence="2">CBS 247.69</strain>
    </source>
</reference>
<evidence type="ECO:0000313" key="3">
    <source>
        <dbReference type="Proteomes" id="UP000807353"/>
    </source>
</evidence>
<dbReference type="OrthoDB" id="2987752at2759"/>
<feature type="region of interest" description="Disordered" evidence="1">
    <location>
        <begin position="1"/>
        <end position="55"/>
    </location>
</feature>
<dbReference type="AlphaFoldDB" id="A0A9P6CEB6"/>
<evidence type="ECO:0000256" key="1">
    <source>
        <dbReference type="SAM" id="MobiDB-lite"/>
    </source>
</evidence>
<organism evidence="2 3">
    <name type="scientific">Collybia nuda</name>
    <dbReference type="NCBI Taxonomy" id="64659"/>
    <lineage>
        <taxon>Eukaryota</taxon>
        <taxon>Fungi</taxon>
        <taxon>Dikarya</taxon>
        <taxon>Basidiomycota</taxon>
        <taxon>Agaricomycotina</taxon>
        <taxon>Agaricomycetes</taxon>
        <taxon>Agaricomycetidae</taxon>
        <taxon>Agaricales</taxon>
        <taxon>Tricholomatineae</taxon>
        <taxon>Clitocybaceae</taxon>
        <taxon>Collybia</taxon>
    </lineage>
</organism>
<comment type="caution">
    <text evidence="2">The sequence shown here is derived from an EMBL/GenBank/DDBJ whole genome shotgun (WGS) entry which is preliminary data.</text>
</comment>
<gene>
    <name evidence="2" type="ORF">BDZ94DRAFT_1313810</name>
</gene>
<dbReference type="Proteomes" id="UP000807353">
    <property type="component" value="Unassembled WGS sequence"/>
</dbReference>
<sequence>MPEPSLSLPNREVPNKSNHNSSESDNNGTPSPKERVATQGVPALLPNPWIDNPDPKSNSNSGIVYRLKSFPNLVRAMHEGSSEWPYRLYPPKNDRILFYEFRGFGRPSDDFGWPGDFYLDLTPFPRYFLYVRHANYWYCNNWDPDPTRLEFPLHRHPLLRDRYLWATKGWGFMWLTGQTIRAEGRSSVRRERDHEPMVLKALKYDDKEPLPVKFNDDAVAREFTEKELRADALAVWLEEQEIEEIATARRLIREKRKLKMEHYDLEYQRKHDGREENPRSYSFRRRPRGESISSDDSMVETGQTVIRTLPAQAVQEDTSQFPVPARWRKPSNSPGVDKNRLDMDHQNHALADSQADNIPIPPSLPASAIPTSNSPPNISKPSTNQSRTRVSTRRSNIQGKKFRRTHDKHLM</sequence>
<feature type="compositionally biased region" description="Basic and acidic residues" evidence="1">
    <location>
        <begin position="337"/>
        <end position="347"/>
    </location>
</feature>
<feature type="compositionally biased region" description="Basic residues" evidence="1">
    <location>
        <begin position="400"/>
        <end position="411"/>
    </location>
</feature>
<feature type="region of interest" description="Disordered" evidence="1">
    <location>
        <begin position="269"/>
        <end position="411"/>
    </location>
</feature>
<keyword evidence="3" id="KW-1185">Reference proteome</keyword>
<feature type="compositionally biased region" description="Polar residues" evidence="1">
    <location>
        <begin position="371"/>
        <end position="398"/>
    </location>
</feature>
<name>A0A9P6CEB6_9AGAR</name>
<evidence type="ECO:0000313" key="2">
    <source>
        <dbReference type="EMBL" id="KAF9457869.1"/>
    </source>
</evidence>
<proteinExistence type="predicted"/>
<feature type="compositionally biased region" description="Polar residues" evidence="1">
    <location>
        <begin position="291"/>
        <end position="306"/>
    </location>
</feature>
<feature type="compositionally biased region" description="Polar residues" evidence="1">
    <location>
        <begin position="15"/>
        <end position="30"/>
    </location>
</feature>
<dbReference type="EMBL" id="MU150356">
    <property type="protein sequence ID" value="KAF9457869.1"/>
    <property type="molecule type" value="Genomic_DNA"/>
</dbReference>
<protein>
    <submittedName>
        <fullName evidence="2">Uncharacterized protein</fullName>
    </submittedName>
</protein>
<feature type="compositionally biased region" description="Basic and acidic residues" evidence="1">
    <location>
        <begin position="269"/>
        <end position="278"/>
    </location>
</feature>